<evidence type="ECO:0000256" key="2">
    <source>
        <dbReference type="RuleBase" id="RU003749"/>
    </source>
</evidence>
<dbReference type="PROSITE" id="PS50801">
    <property type="entry name" value="STAS"/>
    <property type="match status" value="1"/>
</dbReference>
<dbReference type="PANTHER" id="PTHR33495:SF2">
    <property type="entry name" value="ANTI-SIGMA FACTOR ANTAGONIST TM_1081-RELATED"/>
    <property type="match status" value="1"/>
</dbReference>
<comment type="caution">
    <text evidence="4">The sequence shown here is derived from an EMBL/GenBank/DDBJ whole genome shotgun (WGS) entry which is preliminary data.</text>
</comment>
<keyword evidence="5" id="KW-1185">Reference proteome</keyword>
<evidence type="ECO:0000313" key="4">
    <source>
        <dbReference type="EMBL" id="MFD2800861.1"/>
    </source>
</evidence>
<sequence length="107" mass="11523">MELLITTERFEDAFIVRAKGEIDLGTVGQLDSALDAACDKVTPPMSVVADLTGITFLASSGLSSLVRTHERCAEQGTPLRVLVGNRSVRRGFEVTGLDQMLDIRDGT</sequence>
<proteinExistence type="inferred from homology"/>
<dbReference type="InterPro" id="IPR003658">
    <property type="entry name" value="Anti-sigma_ant"/>
</dbReference>
<name>A0ABW5WEV0_9PSEU</name>
<dbReference type="InterPro" id="IPR002645">
    <property type="entry name" value="STAS_dom"/>
</dbReference>
<organism evidence="4 5">
    <name type="scientific">Prauserella oleivorans</name>
    <dbReference type="NCBI Taxonomy" id="1478153"/>
    <lineage>
        <taxon>Bacteria</taxon>
        <taxon>Bacillati</taxon>
        <taxon>Actinomycetota</taxon>
        <taxon>Actinomycetes</taxon>
        <taxon>Pseudonocardiales</taxon>
        <taxon>Pseudonocardiaceae</taxon>
        <taxon>Prauserella</taxon>
    </lineage>
</organism>
<comment type="similarity">
    <text evidence="1 2">Belongs to the anti-sigma-factor antagonist family.</text>
</comment>
<dbReference type="InterPro" id="IPR036513">
    <property type="entry name" value="STAS_dom_sf"/>
</dbReference>
<protein>
    <recommendedName>
        <fullName evidence="2">Anti-sigma factor antagonist</fullName>
    </recommendedName>
</protein>
<evidence type="ECO:0000256" key="1">
    <source>
        <dbReference type="ARBA" id="ARBA00009013"/>
    </source>
</evidence>
<gene>
    <name evidence="4" type="ORF">ACFS2C_15825</name>
</gene>
<dbReference type="Proteomes" id="UP001597478">
    <property type="component" value="Unassembled WGS sequence"/>
</dbReference>
<dbReference type="CDD" id="cd07043">
    <property type="entry name" value="STAS_anti-anti-sigma_factors"/>
    <property type="match status" value="1"/>
</dbReference>
<dbReference type="RefSeq" id="WP_377390697.1">
    <property type="nucleotide sequence ID" value="NZ_JBHSAN010000024.1"/>
</dbReference>
<evidence type="ECO:0000313" key="5">
    <source>
        <dbReference type="Proteomes" id="UP001597478"/>
    </source>
</evidence>
<feature type="domain" description="STAS" evidence="3">
    <location>
        <begin position="3"/>
        <end position="107"/>
    </location>
</feature>
<reference evidence="5" key="1">
    <citation type="journal article" date="2019" name="Int. J. Syst. Evol. Microbiol.">
        <title>The Global Catalogue of Microorganisms (GCM) 10K type strain sequencing project: providing services to taxonomists for standard genome sequencing and annotation.</title>
        <authorList>
            <consortium name="The Broad Institute Genomics Platform"/>
            <consortium name="The Broad Institute Genome Sequencing Center for Infectious Disease"/>
            <person name="Wu L."/>
            <person name="Ma J."/>
        </authorList>
    </citation>
    <scope>NUCLEOTIDE SEQUENCE [LARGE SCALE GENOMIC DNA]</scope>
    <source>
        <strain evidence="5">IBRC-M 10906</strain>
    </source>
</reference>
<accession>A0ABW5WEV0</accession>
<dbReference type="NCBIfam" id="TIGR00377">
    <property type="entry name" value="ant_ant_sig"/>
    <property type="match status" value="1"/>
</dbReference>
<dbReference type="SUPFAM" id="SSF52091">
    <property type="entry name" value="SpoIIaa-like"/>
    <property type="match status" value="1"/>
</dbReference>
<dbReference type="EMBL" id="JBHUOF010000021">
    <property type="protein sequence ID" value="MFD2800861.1"/>
    <property type="molecule type" value="Genomic_DNA"/>
</dbReference>
<dbReference type="Gene3D" id="3.30.750.24">
    <property type="entry name" value="STAS domain"/>
    <property type="match status" value="1"/>
</dbReference>
<dbReference type="Pfam" id="PF01740">
    <property type="entry name" value="STAS"/>
    <property type="match status" value="1"/>
</dbReference>
<evidence type="ECO:0000259" key="3">
    <source>
        <dbReference type="PROSITE" id="PS50801"/>
    </source>
</evidence>
<dbReference type="PANTHER" id="PTHR33495">
    <property type="entry name" value="ANTI-SIGMA FACTOR ANTAGONIST TM_1081-RELATED-RELATED"/>
    <property type="match status" value="1"/>
</dbReference>